<evidence type="ECO:0000256" key="1">
    <source>
        <dbReference type="SAM" id="Coils"/>
    </source>
</evidence>
<dbReference type="EMBL" id="JANQAO010000001">
    <property type="protein sequence ID" value="MDM5146895.1"/>
    <property type="molecule type" value="Genomic_DNA"/>
</dbReference>
<keyword evidence="2" id="KW-0732">Signal</keyword>
<gene>
    <name evidence="3" type="ORF">NQX30_00640</name>
</gene>
<dbReference type="Proteomes" id="UP001168167">
    <property type="component" value="Unassembled WGS sequence"/>
</dbReference>
<reference evidence="3" key="2">
    <citation type="journal article" date="2023" name="Microbiome">
        <title>Synthase-selected sorting approach identifies a beta-lactone synthase in a nudibranch symbiotic bacterium.</title>
        <authorList>
            <person name="Dzunkova M."/>
            <person name="La Clair J.J."/>
            <person name="Tyml T."/>
            <person name="Doud D."/>
            <person name="Schulz F."/>
            <person name="Piquer-Esteban S."/>
            <person name="Porcel Sanchis D."/>
            <person name="Osborn A."/>
            <person name="Robinson D."/>
            <person name="Louie K.B."/>
            <person name="Bowen B.P."/>
            <person name="Bowers R.M."/>
            <person name="Lee J."/>
            <person name="Arnau V."/>
            <person name="Diaz-Villanueva W."/>
            <person name="Stepanauskas R."/>
            <person name="Gosliner T."/>
            <person name="Date S.V."/>
            <person name="Northen T.R."/>
            <person name="Cheng J.F."/>
            <person name="Burkart M.D."/>
            <person name="Woyke T."/>
        </authorList>
    </citation>
    <scope>NUCLEOTIDE SEQUENCE</scope>
    <source>
        <strain evidence="3">Df01</strain>
    </source>
</reference>
<protein>
    <recommendedName>
        <fullName evidence="5">Secreted protein</fullName>
    </recommendedName>
</protein>
<sequence>MTILKKTVTTAIFLLLIAPAQAANEAEIGALIEEAETLRQQAASVDFEWRYTAKRIKGATEALAAGKLEEAQKLAARAKREAELAIEQAEKAKIVWKLAVPQ</sequence>
<keyword evidence="4" id="KW-1185">Reference proteome</keyword>
<feature type="coiled-coil region" evidence="1">
    <location>
        <begin position="68"/>
        <end position="95"/>
    </location>
</feature>
<keyword evidence="1" id="KW-0175">Coiled coil</keyword>
<evidence type="ECO:0000256" key="2">
    <source>
        <dbReference type="SAM" id="SignalP"/>
    </source>
</evidence>
<organism evidence="3 4">
    <name type="scientific">Candidatus Doriopsillibacter californiensis</name>
    <dbReference type="NCBI Taxonomy" id="2970740"/>
    <lineage>
        <taxon>Bacteria</taxon>
        <taxon>Pseudomonadati</taxon>
        <taxon>Pseudomonadota</taxon>
        <taxon>Gammaproteobacteria</taxon>
        <taxon>Candidatus Tethybacterales</taxon>
        <taxon>Candidatus Persebacteraceae</taxon>
        <taxon>Candidatus Doriopsillibacter</taxon>
    </lineage>
</organism>
<evidence type="ECO:0008006" key="5">
    <source>
        <dbReference type="Google" id="ProtNLM"/>
    </source>
</evidence>
<evidence type="ECO:0000313" key="3">
    <source>
        <dbReference type="EMBL" id="MDM5146895.1"/>
    </source>
</evidence>
<accession>A0ABT7QKD6</accession>
<feature type="chain" id="PRO_5046155691" description="Secreted protein" evidence="2">
    <location>
        <begin position="23"/>
        <end position="102"/>
    </location>
</feature>
<proteinExistence type="predicted"/>
<reference evidence="3" key="1">
    <citation type="submission" date="2022-08" db="EMBL/GenBank/DDBJ databases">
        <authorList>
            <person name="Dzunkova M."/>
            <person name="La Clair J."/>
            <person name="Tyml T."/>
            <person name="Doud D."/>
            <person name="Schulz F."/>
            <person name="Piquer S."/>
            <person name="Porcel Sanchis D."/>
            <person name="Osborn A."/>
            <person name="Robinson D."/>
            <person name="Louie K.B."/>
            <person name="Bowen B.P."/>
            <person name="Bowers R."/>
            <person name="Lee J."/>
            <person name="Arnau Llombart V."/>
            <person name="Diaz Villanueva W."/>
            <person name="Gosliner T."/>
            <person name="Northen T."/>
            <person name="Cheng J.-F."/>
            <person name="Burkart M.D."/>
            <person name="Woyke T."/>
        </authorList>
    </citation>
    <scope>NUCLEOTIDE SEQUENCE</scope>
    <source>
        <strain evidence="3">Df01</strain>
    </source>
</reference>
<comment type="caution">
    <text evidence="3">The sequence shown here is derived from an EMBL/GenBank/DDBJ whole genome shotgun (WGS) entry which is preliminary data.</text>
</comment>
<evidence type="ECO:0000313" key="4">
    <source>
        <dbReference type="Proteomes" id="UP001168167"/>
    </source>
</evidence>
<name>A0ABT7QKD6_9GAMM</name>
<feature type="signal peptide" evidence="2">
    <location>
        <begin position="1"/>
        <end position="22"/>
    </location>
</feature>